<keyword evidence="3" id="KW-1185">Reference proteome</keyword>
<proteinExistence type="predicted"/>
<dbReference type="EMBL" id="JACHGG010000003">
    <property type="protein sequence ID" value="MBB6059964.1"/>
    <property type="molecule type" value="Genomic_DNA"/>
</dbReference>
<protein>
    <submittedName>
        <fullName evidence="2">Uncharacterized protein</fullName>
    </submittedName>
</protein>
<dbReference type="Proteomes" id="UP000532746">
    <property type="component" value="Unassembled WGS sequence"/>
</dbReference>
<keyword evidence="1" id="KW-0472">Membrane</keyword>
<feature type="transmembrane region" description="Helical" evidence="1">
    <location>
        <begin position="102"/>
        <end position="122"/>
    </location>
</feature>
<evidence type="ECO:0000256" key="1">
    <source>
        <dbReference type="SAM" id="Phobius"/>
    </source>
</evidence>
<organism evidence="2 3">
    <name type="scientific">Hymenobacter luteus</name>
    <dbReference type="NCBI Taxonomy" id="1411122"/>
    <lineage>
        <taxon>Bacteria</taxon>
        <taxon>Pseudomonadati</taxon>
        <taxon>Bacteroidota</taxon>
        <taxon>Cytophagia</taxon>
        <taxon>Cytophagales</taxon>
        <taxon>Hymenobacteraceae</taxon>
        <taxon>Hymenobacter</taxon>
    </lineage>
</organism>
<keyword evidence="1" id="KW-0812">Transmembrane</keyword>
<gene>
    <name evidence="2" type="ORF">HNQ93_002824</name>
</gene>
<comment type="caution">
    <text evidence="2">The sequence shown here is derived from an EMBL/GenBank/DDBJ whole genome shotgun (WGS) entry which is preliminary data.</text>
</comment>
<keyword evidence="1" id="KW-1133">Transmembrane helix</keyword>
<sequence length="181" mass="20815">MKRVLRRLRLITPFTLELPVGQEEFVQRLRQHVAPPNTNPFGRLGRIFSPTVAPYSGVVQRDYFRLKPRTEGNQAFIPSIEGHIVPLASGTRLEAELRGASGFFLFFALFYLVFWVFALTSLLMQGSDTTMSTIFFILFAMLLQGGFMVGIPYASARRHMQKAAYELERDLFYFVQRPERV</sequence>
<feature type="transmembrane region" description="Helical" evidence="1">
    <location>
        <begin position="134"/>
        <end position="154"/>
    </location>
</feature>
<dbReference type="AlphaFoldDB" id="A0A7W9WBL6"/>
<name>A0A7W9WBL6_9BACT</name>
<dbReference type="RefSeq" id="WP_183403619.1">
    <property type="nucleotide sequence ID" value="NZ_JACHGG010000003.1"/>
</dbReference>
<accession>A0A7W9WBL6</accession>
<evidence type="ECO:0000313" key="3">
    <source>
        <dbReference type="Proteomes" id="UP000532746"/>
    </source>
</evidence>
<reference evidence="2 3" key="1">
    <citation type="submission" date="2020-08" db="EMBL/GenBank/DDBJ databases">
        <title>Genomic Encyclopedia of Type Strains, Phase IV (KMG-IV): sequencing the most valuable type-strain genomes for metagenomic binning, comparative biology and taxonomic classification.</title>
        <authorList>
            <person name="Goeker M."/>
        </authorList>
    </citation>
    <scope>NUCLEOTIDE SEQUENCE [LARGE SCALE GENOMIC DNA]</scope>
    <source>
        <strain evidence="2 3">DSM 26718</strain>
    </source>
</reference>
<evidence type="ECO:0000313" key="2">
    <source>
        <dbReference type="EMBL" id="MBB6059964.1"/>
    </source>
</evidence>